<dbReference type="Proteomes" id="UP000237105">
    <property type="component" value="Unassembled WGS sequence"/>
</dbReference>
<name>A0A2P5A9D2_PARAD</name>
<protein>
    <submittedName>
        <fullName evidence="1">Uncharacterized protein</fullName>
    </submittedName>
</protein>
<reference evidence="2" key="1">
    <citation type="submission" date="2016-06" db="EMBL/GenBank/DDBJ databases">
        <title>Parallel loss of symbiosis genes in relatives of nitrogen-fixing non-legume Parasponia.</title>
        <authorList>
            <person name="Van Velzen R."/>
            <person name="Holmer R."/>
            <person name="Bu F."/>
            <person name="Rutten L."/>
            <person name="Van Zeijl A."/>
            <person name="Liu W."/>
            <person name="Santuari L."/>
            <person name="Cao Q."/>
            <person name="Sharma T."/>
            <person name="Shen D."/>
            <person name="Roswanjaya Y."/>
            <person name="Wardhani T."/>
            <person name="Kalhor M.S."/>
            <person name="Jansen J."/>
            <person name="Van den Hoogen J."/>
            <person name="Gungor B."/>
            <person name="Hartog M."/>
            <person name="Hontelez J."/>
            <person name="Verver J."/>
            <person name="Yang W.-C."/>
            <person name="Schijlen E."/>
            <person name="Repin R."/>
            <person name="Schilthuizen M."/>
            <person name="Schranz E."/>
            <person name="Heidstra R."/>
            <person name="Miyata K."/>
            <person name="Fedorova E."/>
            <person name="Kohlen W."/>
            <person name="Bisseling T."/>
            <person name="Smit S."/>
            <person name="Geurts R."/>
        </authorList>
    </citation>
    <scope>NUCLEOTIDE SEQUENCE [LARGE SCALE GENOMIC DNA]</scope>
    <source>
        <strain evidence="2">cv. WU1-14</strain>
    </source>
</reference>
<evidence type="ECO:0000313" key="1">
    <source>
        <dbReference type="EMBL" id="PON33145.1"/>
    </source>
</evidence>
<dbReference type="AlphaFoldDB" id="A0A2P5A9D2"/>
<keyword evidence="2" id="KW-1185">Reference proteome</keyword>
<organism evidence="1 2">
    <name type="scientific">Parasponia andersonii</name>
    <name type="common">Sponia andersonii</name>
    <dbReference type="NCBI Taxonomy" id="3476"/>
    <lineage>
        <taxon>Eukaryota</taxon>
        <taxon>Viridiplantae</taxon>
        <taxon>Streptophyta</taxon>
        <taxon>Embryophyta</taxon>
        <taxon>Tracheophyta</taxon>
        <taxon>Spermatophyta</taxon>
        <taxon>Magnoliopsida</taxon>
        <taxon>eudicotyledons</taxon>
        <taxon>Gunneridae</taxon>
        <taxon>Pentapetalae</taxon>
        <taxon>rosids</taxon>
        <taxon>fabids</taxon>
        <taxon>Rosales</taxon>
        <taxon>Cannabaceae</taxon>
        <taxon>Parasponia</taxon>
    </lineage>
</organism>
<gene>
    <name evidence="1" type="ORF">PanWU01x14_355100</name>
</gene>
<evidence type="ECO:0000313" key="2">
    <source>
        <dbReference type="Proteomes" id="UP000237105"/>
    </source>
</evidence>
<comment type="caution">
    <text evidence="1">The sequence shown here is derived from an EMBL/GenBank/DDBJ whole genome shotgun (WGS) entry which is preliminary data.</text>
</comment>
<accession>A0A2P5A9D2</accession>
<proteinExistence type="predicted"/>
<sequence length="69" mass="8145">MMQHRHSIGEEESVNVASFELPLVKHGGSTVWQFRIRQTEIMILLCVMEHLVLDGFYSRLFCRNYMSRS</sequence>
<dbReference type="EMBL" id="JXTB01000754">
    <property type="protein sequence ID" value="PON33145.1"/>
    <property type="molecule type" value="Genomic_DNA"/>
</dbReference>